<dbReference type="Proteomes" id="UP001597063">
    <property type="component" value="Unassembled WGS sequence"/>
</dbReference>
<dbReference type="EMBL" id="JBHTGP010000013">
    <property type="protein sequence ID" value="MFD0688323.1"/>
    <property type="molecule type" value="Genomic_DNA"/>
</dbReference>
<feature type="compositionally biased region" description="Pro residues" evidence="1">
    <location>
        <begin position="75"/>
        <end position="84"/>
    </location>
</feature>
<proteinExistence type="predicted"/>
<keyword evidence="2" id="KW-0812">Transmembrane</keyword>
<name>A0ABW2XP64_9ACTN</name>
<keyword evidence="2" id="KW-1133">Transmembrane helix</keyword>
<protein>
    <recommendedName>
        <fullName evidence="5">DUF3558 domain-containing protein</fullName>
    </recommendedName>
</protein>
<evidence type="ECO:0000256" key="2">
    <source>
        <dbReference type="SAM" id="Phobius"/>
    </source>
</evidence>
<evidence type="ECO:0008006" key="5">
    <source>
        <dbReference type="Google" id="ProtNLM"/>
    </source>
</evidence>
<organism evidence="3 4">
    <name type="scientific">Actinomadura fibrosa</name>
    <dbReference type="NCBI Taxonomy" id="111802"/>
    <lineage>
        <taxon>Bacteria</taxon>
        <taxon>Bacillati</taxon>
        <taxon>Actinomycetota</taxon>
        <taxon>Actinomycetes</taxon>
        <taxon>Streptosporangiales</taxon>
        <taxon>Thermomonosporaceae</taxon>
        <taxon>Actinomadura</taxon>
    </lineage>
</organism>
<evidence type="ECO:0000313" key="4">
    <source>
        <dbReference type="Proteomes" id="UP001597063"/>
    </source>
</evidence>
<evidence type="ECO:0000256" key="1">
    <source>
        <dbReference type="SAM" id="MobiDB-lite"/>
    </source>
</evidence>
<feature type="transmembrane region" description="Helical" evidence="2">
    <location>
        <begin position="28"/>
        <end position="49"/>
    </location>
</feature>
<feature type="region of interest" description="Disordered" evidence="1">
    <location>
        <begin position="1"/>
        <end position="21"/>
    </location>
</feature>
<feature type="region of interest" description="Disordered" evidence="1">
    <location>
        <begin position="54"/>
        <end position="102"/>
    </location>
</feature>
<gene>
    <name evidence="3" type="ORF">ACFQZM_27770</name>
</gene>
<reference evidence="4" key="1">
    <citation type="journal article" date="2019" name="Int. J. Syst. Evol. Microbiol.">
        <title>The Global Catalogue of Microorganisms (GCM) 10K type strain sequencing project: providing services to taxonomists for standard genome sequencing and annotation.</title>
        <authorList>
            <consortium name="The Broad Institute Genomics Platform"/>
            <consortium name="The Broad Institute Genome Sequencing Center for Infectious Disease"/>
            <person name="Wu L."/>
            <person name="Ma J."/>
        </authorList>
    </citation>
    <scope>NUCLEOTIDE SEQUENCE [LARGE SCALE GENOMIC DNA]</scope>
    <source>
        <strain evidence="4">JCM 9371</strain>
    </source>
</reference>
<accession>A0ABW2XP64</accession>
<keyword evidence="4" id="KW-1185">Reference proteome</keyword>
<sequence>MGLPRPSEQFPRVYSAPDPPAPARRPKLLALLVALVTFAVAAVVVFLVVPLGSGGGDHAGERSTPGTAPTDDPAAPAPTGPGTPSPERTAPTAGPIASLPAPCSTIPAGTVQQILPGAKREESANSTLTTCTYYGTGSGFRWLRVEAHLYPPGATSEPVKDAEGYYDAQWAQAHQATLERTITLERQPGIGDEAYRWFKADKGQPTVVGQVTARVRNAVFTVSYSEQAAGKGEQDKRERTCMAKAVRVAREVLAALR</sequence>
<feature type="compositionally biased region" description="Low complexity" evidence="1">
    <location>
        <begin position="63"/>
        <end position="74"/>
    </location>
</feature>
<evidence type="ECO:0000313" key="3">
    <source>
        <dbReference type="EMBL" id="MFD0688323.1"/>
    </source>
</evidence>
<comment type="caution">
    <text evidence="3">The sequence shown here is derived from an EMBL/GenBank/DDBJ whole genome shotgun (WGS) entry which is preliminary data.</text>
</comment>
<dbReference type="RefSeq" id="WP_131761753.1">
    <property type="nucleotide sequence ID" value="NZ_CAACUY010000186.1"/>
</dbReference>
<keyword evidence="2" id="KW-0472">Membrane</keyword>